<dbReference type="Proteomes" id="UP001205603">
    <property type="component" value="Unassembled WGS sequence"/>
</dbReference>
<dbReference type="PANTHER" id="PTHR31727">
    <property type="entry name" value="OLEOYL-ACYL CARRIER PROTEIN THIOESTERASE 1, CHLOROPLASTIC"/>
    <property type="match status" value="1"/>
</dbReference>
<accession>A0ABT1MEB8</accession>
<comment type="caution">
    <text evidence="10">The sequence shown here is derived from an EMBL/GenBank/DDBJ whole genome shotgun (WGS) entry which is preliminary data.</text>
</comment>
<evidence type="ECO:0000256" key="6">
    <source>
        <dbReference type="ARBA" id="ARBA00023098"/>
    </source>
</evidence>
<evidence type="ECO:0000313" key="11">
    <source>
        <dbReference type="Proteomes" id="UP001205603"/>
    </source>
</evidence>
<comment type="similarity">
    <text evidence="1">Belongs to the acyl-ACP thioesterase family.</text>
</comment>
<evidence type="ECO:0000256" key="7">
    <source>
        <dbReference type="ARBA" id="ARBA00023160"/>
    </source>
</evidence>
<evidence type="ECO:0000256" key="3">
    <source>
        <dbReference type="ARBA" id="ARBA00022801"/>
    </source>
</evidence>
<proteinExistence type="inferred from homology"/>
<evidence type="ECO:0000256" key="5">
    <source>
        <dbReference type="ARBA" id="ARBA00022946"/>
    </source>
</evidence>
<dbReference type="SUPFAM" id="SSF54637">
    <property type="entry name" value="Thioesterase/thiol ester dehydrase-isomerase"/>
    <property type="match status" value="2"/>
</dbReference>
<dbReference type="CDD" id="cd00586">
    <property type="entry name" value="4HBT"/>
    <property type="match status" value="1"/>
</dbReference>
<sequence length="254" mass="30055">MCGNDDKVAMFRYSVEPAEGNAQGELPLTILVKRILETATFHAEKWSVGYSSLIKSRLTWVLARLAVEMRRYPKINEDYVIETWVESYNKHFSARNFRFSSPRGEIYGYARTIWSVIDIDTRISVDLSTLDCFSDRVSGVECPIDRQSKLKPVEGEPLVSYPVRYSDIDLNRHVNSVKYIEHMLDTFSLQQYDENMIGRFEINYMSEIRYGMWFVFYRREFDNSCFELELKNRNHEGICRGKVWFVPREKKERN</sequence>
<dbReference type="EMBL" id="JANDHW010000002">
    <property type="protein sequence ID" value="MCP9610969.1"/>
    <property type="molecule type" value="Genomic_DNA"/>
</dbReference>
<dbReference type="Pfam" id="PF20791">
    <property type="entry name" value="Acyl-ACP_TE_C"/>
    <property type="match status" value="1"/>
</dbReference>
<keyword evidence="6" id="KW-0443">Lipid metabolism</keyword>
<dbReference type="Gene3D" id="3.10.129.10">
    <property type="entry name" value="Hotdog Thioesterase"/>
    <property type="match status" value="2"/>
</dbReference>
<feature type="domain" description="Acyl-ACP thioesterase N-terminal hotdog" evidence="8">
    <location>
        <begin position="10"/>
        <end position="123"/>
    </location>
</feature>
<name>A0ABT1MEB8_9BACT</name>
<keyword evidence="11" id="KW-1185">Reference proteome</keyword>
<dbReference type="InterPro" id="IPR049427">
    <property type="entry name" value="Acyl-ACP_TE_C"/>
</dbReference>
<dbReference type="Pfam" id="PF01643">
    <property type="entry name" value="Acyl-ACP_TE"/>
    <property type="match status" value="1"/>
</dbReference>
<evidence type="ECO:0000256" key="1">
    <source>
        <dbReference type="ARBA" id="ARBA00006500"/>
    </source>
</evidence>
<evidence type="ECO:0000259" key="9">
    <source>
        <dbReference type="Pfam" id="PF20791"/>
    </source>
</evidence>
<organism evidence="10 11">
    <name type="scientific">Coprobacter tertius</name>
    <dbReference type="NCBI Taxonomy" id="2944915"/>
    <lineage>
        <taxon>Bacteria</taxon>
        <taxon>Pseudomonadati</taxon>
        <taxon>Bacteroidota</taxon>
        <taxon>Bacteroidia</taxon>
        <taxon>Bacteroidales</taxon>
        <taxon>Barnesiellaceae</taxon>
        <taxon>Coprobacter</taxon>
    </lineage>
</organism>
<keyword evidence="3" id="KW-0378">Hydrolase</keyword>
<evidence type="ECO:0000256" key="2">
    <source>
        <dbReference type="ARBA" id="ARBA00022516"/>
    </source>
</evidence>
<protein>
    <submittedName>
        <fullName evidence="10">Thioesterase</fullName>
    </submittedName>
</protein>
<dbReference type="InterPro" id="IPR045023">
    <property type="entry name" value="FATA/B"/>
</dbReference>
<keyword evidence="5" id="KW-0809">Transit peptide</keyword>
<feature type="domain" description="Acyl-ACP thioesterase-like C-terminal" evidence="9">
    <location>
        <begin position="159"/>
        <end position="212"/>
    </location>
</feature>
<keyword evidence="4" id="KW-0276">Fatty acid metabolism</keyword>
<keyword evidence="7" id="KW-0275">Fatty acid biosynthesis</keyword>
<dbReference type="RefSeq" id="WP_255025616.1">
    <property type="nucleotide sequence ID" value="NZ_JANDHW010000002.1"/>
</dbReference>
<gene>
    <name evidence="10" type="ORF">NMU02_02535</name>
</gene>
<evidence type="ECO:0000259" key="8">
    <source>
        <dbReference type="Pfam" id="PF01643"/>
    </source>
</evidence>
<reference evidence="10 11" key="1">
    <citation type="submission" date="2022-07" db="EMBL/GenBank/DDBJ databases">
        <title>Fecal culturing of patients with breast cancer.</title>
        <authorList>
            <person name="Teng N.M.Y."/>
            <person name="Kiu R."/>
            <person name="Evans R."/>
            <person name="Baker D.J."/>
            <person name="Zenner C."/>
            <person name="Robinson S.D."/>
            <person name="Hall L.J."/>
        </authorList>
    </citation>
    <scope>NUCLEOTIDE SEQUENCE [LARGE SCALE GENOMIC DNA]</scope>
    <source>
        <strain evidence="10 11">LH1063</strain>
    </source>
</reference>
<dbReference type="PANTHER" id="PTHR31727:SF6">
    <property type="entry name" value="OLEOYL-ACYL CARRIER PROTEIN THIOESTERASE 1, CHLOROPLASTIC"/>
    <property type="match status" value="1"/>
</dbReference>
<dbReference type="InterPro" id="IPR002864">
    <property type="entry name" value="Acyl-ACP_thioesterase_NHD"/>
</dbReference>
<keyword evidence="2" id="KW-0444">Lipid biosynthesis</keyword>
<dbReference type="InterPro" id="IPR029069">
    <property type="entry name" value="HotDog_dom_sf"/>
</dbReference>
<evidence type="ECO:0000313" key="10">
    <source>
        <dbReference type="EMBL" id="MCP9610969.1"/>
    </source>
</evidence>
<evidence type="ECO:0000256" key="4">
    <source>
        <dbReference type="ARBA" id="ARBA00022832"/>
    </source>
</evidence>